<dbReference type="SUPFAM" id="SSF54523">
    <property type="entry name" value="Pili subunits"/>
    <property type="match status" value="1"/>
</dbReference>
<accession>A0A4S5BL04</accession>
<dbReference type="EMBL" id="SSWX01000012">
    <property type="protein sequence ID" value="THJ33060.1"/>
    <property type="molecule type" value="Genomic_DNA"/>
</dbReference>
<dbReference type="Proteomes" id="UP000306236">
    <property type="component" value="Unassembled WGS sequence"/>
</dbReference>
<dbReference type="OrthoDB" id="8592370at2"/>
<evidence type="ECO:0000313" key="3">
    <source>
        <dbReference type="Proteomes" id="UP000306236"/>
    </source>
</evidence>
<proteinExistence type="predicted"/>
<gene>
    <name evidence="2" type="ORF">E8K88_10610</name>
</gene>
<dbReference type="AlphaFoldDB" id="A0A4S5BL04"/>
<keyword evidence="1" id="KW-1133">Transmembrane helix</keyword>
<dbReference type="InterPro" id="IPR012902">
    <property type="entry name" value="N_methyl_site"/>
</dbReference>
<dbReference type="InterPro" id="IPR045584">
    <property type="entry name" value="Pilin-like"/>
</dbReference>
<feature type="transmembrane region" description="Helical" evidence="1">
    <location>
        <begin position="20"/>
        <end position="41"/>
    </location>
</feature>
<dbReference type="PROSITE" id="PS00409">
    <property type="entry name" value="PROKAR_NTER_METHYL"/>
    <property type="match status" value="1"/>
</dbReference>
<reference evidence="2 3" key="1">
    <citation type="submission" date="2019-04" db="EMBL/GenBank/DDBJ databases">
        <title>Lampropedia sp YIM MLB12 draf genome.</title>
        <authorList>
            <person name="Wang Y.-X."/>
        </authorList>
    </citation>
    <scope>NUCLEOTIDE SEQUENCE [LARGE SCALE GENOMIC DNA]</scope>
    <source>
        <strain evidence="2 3">YIM MLB12</strain>
    </source>
</reference>
<dbReference type="Gene3D" id="3.30.700.10">
    <property type="entry name" value="Glycoprotein, Type 4 Pilin"/>
    <property type="match status" value="1"/>
</dbReference>
<keyword evidence="1" id="KW-0812">Transmembrane</keyword>
<keyword evidence="3" id="KW-1185">Reference proteome</keyword>
<comment type="caution">
    <text evidence="2">The sequence shown here is derived from an EMBL/GenBank/DDBJ whole genome shotgun (WGS) entry which is preliminary data.</text>
</comment>
<evidence type="ECO:0000313" key="2">
    <source>
        <dbReference type="EMBL" id="THJ33060.1"/>
    </source>
</evidence>
<keyword evidence="1" id="KW-0472">Membrane</keyword>
<protein>
    <submittedName>
        <fullName evidence="2">Type IV pilin protein</fullName>
    </submittedName>
</protein>
<dbReference type="GO" id="GO:0043683">
    <property type="term" value="P:type IV pilus assembly"/>
    <property type="evidence" value="ECO:0007669"/>
    <property type="project" value="InterPro"/>
</dbReference>
<dbReference type="Pfam" id="PF07963">
    <property type="entry name" value="N_methyl"/>
    <property type="match status" value="1"/>
</dbReference>
<dbReference type="Pfam" id="PF16732">
    <property type="entry name" value="ComP_DUS"/>
    <property type="match status" value="1"/>
</dbReference>
<organism evidence="2 3">
    <name type="scientific">Lampropedia aestuarii</name>
    <dbReference type="NCBI Taxonomy" id="2562762"/>
    <lineage>
        <taxon>Bacteria</taxon>
        <taxon>Pseudomonadati</taxon>
        <taxon>Pseudomonadota</taxon>
        <taxon>Betaproteobacteria</taxon>
        <taxon>Burkholderiales</taxon>
        <taxon>Comamonadaceae</taxon>
        <taxon>Lampropedia</taxon>
    </lineage>
</organism>
<evidence type="ECO:0000256" key="1">
    <source>
        <dbReference type="SAM" id="Phobius"/>
    </source>
</evidence>
<name>A0A4S5BL04_9BURK</name>
<sequence length="146" mass="16170">MRVSIEKMAAQRHLEEGFTLIEIMIVVAIVSILAAVAYPSYQEYMLRSRRAEGQAFLNEAAARQERFRAQNGTYTTTVSDLKLPYGDLSERGYYKLAITSANGYTLTAKRQGVQKADKKCGDLVLDGVGKKSLDDHNGGTVATCWK</sequence>
<dbReference type="NCBIfam" id="TIGR02532">
    <property type="entry name" value="IV_pilin_GFxxxE"/>
    <property type="match status" value="1"/>
</dbReference>
<dbReference type="InterPro" id="IPR031982">
    <property type="entry name" value="PilE-like"/>
</dbReference>